<organism evidence="12 13">
    <name type="scientific">Kalanchoe fedtschenkoi</name>
    <name type="common">Lavender scallops</name>
    <name type="synonym">South American air plant</name>
    <dbReference type="NCBI Taxonomy" id="63787"/>
    <lineage>
        <taxon>Eukaryota</taxon>
        <taxon>Viridiplantae</taxon>
        <taxon>Streptophyta</taxon>
        <taxon>Embryophyta</taxon>
        <taxon>Tracheophyta</taxon>
        <taxon>Spermatophyta</taxon>
        <taxon>Magnoliopsida</taxon>
        <taxon>eudicotyledons</taxon>
        <taxon>Gunneridae</taxon>
        <taxon>Pentapetalae</taxon>
        <taxon>Saxifragales</taxon>
        <taxon>Crassulaceae</taxon>
        <taxon>Kalanchoe</taxon>
    </lineage>
</organism>
<feature type="region of interest" description="Disordered" evidence="10">
    <location>
        <begin position="398"/>
        <end position="420"/>
    </location>
</feature>
<dbReference type="InterPro" id="IPR040221">
    <property type="entry name" value="CDCA7/CDA7L"/>
</dbReference>
<evidence type="ECO:0000256" key="4">
    <source>
        <dbReference type="ARBA" id="ARBA00022499"/>
    </source>
</evidence>
<evidence type="ECO:0000256" key="1">
    <source>
        <dbReference type="ARBA" id="ARBA00004123"/>
    </source>
</evidence>
<dbReference type="Gramene" id="Kaladp0028s0029.1.v1.1">
    <property type="protein sequence ID" value="Kaladp0028s0029.1.v1.1"/>
    <property type="gene ID" value="Kaladp0028s0029.v1.1"/>
</dbReference>
<accession>A0A7N0T986</accession>
<dbReference type="OMA" id="HHTRCCK"/>
<feature type="region of interest" description="Disordered" evidence="10">
    <location>
        <begin position="80"/>
        <end position="111"/>
    </location>
</feature>
<dbReference type="EnsemblPlants" id="Kaladp0028s0029.1.v1.1">
    <property type="protein sequence ID" value="Kaladp0028s0029.1.v1.1"/>
    <property type="gene ID" value="Kaladp0028s0029.v1.1"/>
</dbReference>
<keyword evidence="13" id="KW-1185">Reference proteome</keyword>
<keyword evidence="6" id="KW-0832">Ubl conjugation</keyword>
<dbReference type="AlphaFoldDB" id="A0A7N0T986"/>
<feature type="region of interest" description="Disordered" evidence="10">
    <location>
        <begin position="281"/>
        <end position="352"/>
    </location>
</feature>
<evidence type="ECO:0000313" key="12">
    <source>
        <dbReference type="EnsemblPlants" id="Kaladp0028s0029.1.v1.1"/>
    </source>
</evidence>
<feature type="compositionally biased region" description="Polar residues" evidence="10">
    <location>
        <begin position="403"/>
        <end position="413"/>
    </location>
</feature>
<dbReference type="InterPro" id="IPR018866">
    <property type="entry name" value="Znf-4CXXC_R1"/>
</dbReference>
<dbReference type="Pfam" id="PF10497">
    <property type="entry name" value="zf-4CXXC_R1"/>
    <property type="match status" value="1"/>
</dbReference>
<keyword evidence="8" id="KW-0804">Transcription</keyword>
<dbReference type="PANTHER" id="PTHR31169:SF23">
    <property type="entry name" value="OS03G0572250 PROTEIN"/>
    <property type="match status" value="1"/>
</dbReference>
<evidence type="ECO:0000256" key="8">
    <source>
        <dbReference type="ARBA" id="ARBA00023163"/>
    </source>
</evidence>
<feature type="compositionally biased region" description="Acidic residues" evidence="10">
    <location>
        <begin position="17"/>
        <end position="40"/>
    </location>
</feature>
<feature type="domain" description="Zinc-finger" evidence="11">
    <location>
        <begin position="181"/>
        <end position="277"/>
    </location>
</feature>
<evidence type="ECO:0000259" key="11">
    <source>
        <dbReference type="Pfam" id="PF10497"/>
    </source>
</evidence>
<dbReference type="Proteomes" id="UP000594263">
    <property type="component" value="Unplaced"/>
</dbReference>
<dbReference type="GO" id="GO:0005634">
    <property type="term" value="C:nucleus"/>
    <property type="evidence" value="ECO:0007669"/>
    <property type="project" value="UniProtKB-SubCell"/>
</dbReference>
<evidence type="ECO:0000256" key="5">
    <source>
        <dbReference type="ARBA" id="ARBA00022553"/>
    </source>
</evidence>
<protein>
    <recommendedName>
        <fullName evidence="11">Zinc-finger domain-containing protein</fullName>
    </recommendedName>
</protein>
<evidence type="ECO:0000256" key="2">
    <source>
        <dbReference type="ARBA" id="ARBA00004496"/>
    </source>
</evidence>
<evidence type="ECO:0000256" key="7">
    <source>
        <dbReference type="ARBA" id="ARBA00023015"/>
    </source>
</evidence>
<dbReference type="PANTHER" id="PTHR31169">
    <property type="entry name" value="OS05G0300700 PROTEIN"/>
    <property type="match status" value="1"/>
</dbReference>
<evidence type="ECO:0000256" key="9">
    <source>
        <dbReference type="ARBA" id="ARBA00023242"/>
    </source>
</evidence>
<reference evidence="12" key="1">
    <citation type="submission" date="2021-01" db="UniProtKB">
        <authorList>
            <consortium name="EnsemblPlants"/>
        </authorList>
    </citation>
    <scope>IDENTIFICATION</scope>
</reference>
<evidence type="ECO:0000313" key="13">
    <source>
        <dbReference type="Proteomes" id="UP000594263"/>
    </source>
</evidence>
<evidence type="ECO:0000256" key="6">
    <source>
        <dbReference type="ARBA" id="ARBA00022843"/>
    </source>
</evidence>
<feature type="compositionally biased region" description="Polar residues" evidence="10">
    <location>
        <begin position="308"/>
        <end position="321"/>
    </location>
</feature>
<comment type="subcellular location">
    <subcellularLocation>
        <location evidence="2">Cytoplasm</location>
    </subcellularLocation>
    <subcellularLocation>
        <location evidence="1">Nucleus</location>
    </subcellularLocation>
</comment>
<evidence type="ECO:0000256" key="3">
    <source>
        <dbReference type="ARBA" id="ARBA00022490"/>
    </source>
</evidence>
<keyword evidence="5" id="KW-0597">Phosphoprotein</keyword>
<keyword evidence="9" id="KW-0539">Nucleus</keyword>
<feature type="region of interest" description="Disordered" evidence="10">
    <location>
        <begin position="1"/>
        <end position="57"/>
    </location>
</feature>
<proteinExistence type="predicted"/>
<sequence length="442" mass="49498">MAILENRNLVPATNPDADSDGSDEDEQDESCEELGAETDEVEKSGASAYELTREKRIKENRERMQKLGIFDMSLQLKSAVQSSKRGRKRKAPDFKSTPVRQADLLPRSTRRSSRLVNVAPISYAEEAAEKRGKSSKRPDIYFEVGSKPEVYTEDHDRLLGECTMSWTLFVDGYGKDGKRIYDPVRGKTCHQCRQKTLGHRTTCSSCNLVQGQFCGDCLYIRYGEHVLEANQNPNWICPPCRGICNCSLCRQAKGWAPTGPLYRKIASLGYKSVAHFLIQTRRSQPEDGNDQQTKTPVRRSLPFADGAPSTTTDSVVLTAQHSETDDPSKKEEKKDVDALVKDDQKNALDPNTESIEVALKKEDELNTQPENDVAAKNSEADIGSKHDETEHLAIKESIEVAQKSPNYINTPDKPSTRKRRRVLVEPSPDSIGGRLRLRRTGL</sequence>
<dbReference type="GO" id="GO:0005737">
    <property type="term" value="C:cytoplasm"/>
    <property type="evidence" value="ECO:0007669"/>
    <property type="project" value="UniProtKB-SubCell"/>
</dbReference>
<feature type="region of interest" description="Disordered" evidence="10">
    <location>
        <begin position="366"/>
        <end position="385"/>
    </location>
</feature>
<keyword evidence="7" id="KW-0805">Transcription regulation</keyword>
<name>A0A7N0T986_KALFE</name>
<keyword evidence="4" id="KW-1017">Isopeptide bond</keyword>
<keyword evidence="3" id="KW-0963">Cytoplasm</keyword>
<dbReference type="GO" id="GO:0006355">
    <property type="term" value="P:regulation of DNA-templated transcription"/>
    <property type="evidence" value="ECO:0007669"/>
    <property type="project" value="InterPro"/>
</dbReference>
<feature type="compositionally biased region" description="Basic and acidic residues" evidence="10">
    <location>
        <begin position="322"/>
        <end position="346"/>
    </location>
</feature>
<evidence type="ECO:0000256" key="10">
    <source>
        <dbReference type="SAM" id="MobiDB-lite"/>
    </source>
</evidence>